<dbReference type="Proteomes" id="UP000272025">
    <property type="component" value="Unassembled WGS sequence"/>
</dbReference>
<dbReference type="AlphaFoldDB" id="A0A3N2Q099"/>
<name>A0A3N2Q099_SODAK</name>
<dbReference type="EMBL" id="ML119053">
    <property type="protein sequence ID" value="ROT40035.1"/>
    <property type="molecule type" value="Genomic_DNA"/>
</dbReference>
<keyword evidence="3" id="KW-1185">Reference proteome</keyword>
<dbReference type="Gene3D" id="3.30.1250.10">
    <property type="entry name" value="Ribosome maturation protein SBDS, N-terminal domain"/>
    <property type="match status" value="1"/>
</dbReference>
<reference evidence="2 3" key="1">
    <citation type="journal article" date="2018" name="Mol. Ecol.">
        <title>The obligate alkalophilic soda-lake fungus Sodiomyces alkalinus has shifted to a protein diet.</title>
        <authorList>
            <person name="Grum-Grzhimaylo A.A."/>
            <person name="Falkoski D.L."/>
            <person name="van den Heuvel J."/>
            <person name="Valero-Jimenez C.A."/>
            <person name="Min B."/>
            <person name="Choi I.G."/>
            <person name="Lipzen A."/>
            <person name="Daum C.G."/>
            <person name="Aanen D.K."/>
            <person name="Tsang A."/>
            <person name="Henrissat B."/>
            <person name="Bilanenko E.N."/>
            <person name="de Vries R.P."/>
            <person name="van Kan J.A.L."/>
            <person name="Grigoriev I.V."/>
            <person name="Debets A.J.M."/>
        </authorList>
    </citation>
    <scope>NUCLEOTIDE SEQUENCE [LARGE SCALE GENOMIC DNA]</scope>
    <source>
        <strain evidence="2 3">F11</strain>
    </source>
</reference>
<dbReference type="STRING" id="1314773.A0A3N2Q099"/>
<dbReference type="InterPro" id="IPR019783">
    <property type="entry name" value="SDO1/SBDS_N"/>
</dbReference>
<dbReference type="Pfam" id="PF01172">
    <property type="entry name" value="SBDS_N"/>
    <property type="match status" value="1"/>
</dbReference>
<evidence type="ECO:0000313" key="2">
    <source>
        <dbReference type="EMBL" id="ROT40035.1"/>
    </source>
</evidence>
<sequence length="134" mass="15601">MTRGEVNQAKVHFKARTDDFFVFIDDPEDFQKWRGGDKSVPLTNFISSFRIFVTHGQGNQGTFDAASRATLENEFGTSIDEEVIKQILEKGEFRTHEVRAQSCVSFPFPQTHRLRRFIPCEQKQRLENANENRF</sequence>
<organism evidence="2 3">
    <name type="scientific">Sodiomyces alkalinus (strain CBS 110278 / VKM F-3762 / F11)</name>
    <name type="common">Alkaliphilic filamentous fungus</name>
    <dbReference type="NCBI Taxonomy" id="1314773"/>
    <lineage>
        <taxon>Eukaryota</taxon>
        <taxon>Fungi</taxon>
        <taxon>Dikarya</taxon>
        <taxon>Ascomycota</taxon>
        <taxon>Pezizomycotina</taxon>
        <taxon>Sordariomycetes</taxon>
        <taxon>Hypocreomycetidae</taxon>
        <taxon>Glomerellales</taxon>
        <taxon>Plectosphaerellaceae</taxon>
        <taxon>Sodiomyces</taxon>
    </lineage>
</organism>
<feature type="non-terminal residue" evidence="2">
    <location>
        <position position="134"/>
    </location>
</feature>
<protein>
    <submittedName>
        <fullName evidence="2">DUF1960-domain-containing protein</fullName>
    </submittedName>
</protein>
<feature type="domain" description="Ribosome maturation protein SDO1/SBDS N-terminal" evidence="1">
    <location>
        <begin position="7"/>
        <end position="97"/>
    </location>
</feature>
<evidence type="ECO:0000259" key="1">
    <source>
        <dbReference type="Pfam" id="PF01172"/>
    </source>
</evidence>
<dbReference type="OrthoDB" id="2567806at2759"/>
<dbReference type="SUPFAM" id="SSF89895">
    <property type="entry name" value="FYSH domain"/>
    <property type="match status" value="1"/>
</dbReference>
<accession>A0A3N2Q099</accession>
<evidence type="ECO:0000313" key="3">
    <source>
        <dbReference type="Proteomes" id="UP000272025"/>
    </source>
</evidence>
<dbReference type="InterPro" id="IPR036786">
    <property type="entry name" value="Ribosome_mat_SBDS_N_sf"/>
</dbReference>
<dbReference type="GeneID" id="39581935"/>
<proteinExistence type="predicted"/>
<gene>
    <name evidence="2" type="ORF">SODALDRAFT_350093</name>
</gene>
<dbReference type="RefSeq" id="XP_028467841.1">
    <property type="nucleotide sequence ID" value="XM_028613457.1"/>
</dbReference>